<organism evidence="1 2">
    <name type="scientific">Cricetulus griseus</name>
    <name type="common">Chinese hamster</name>
    <name type="synonym">Cricetulus barabensis griseus</name>
    <dbReference type="NCBI Taxonomy" id="10029"/>
    <lineage>
        <taxon>Eukaryota</taxon>
        <taxon>Metazoa</taxon>
        <taxon>Chordata</taxon>
        <taxon>Craniata</taxon>
        <taxon>Vertebrata</taxon>
        <taxon>Euteleostomi</taxon>
        <taxon>Mammalia</taxon>
        <taxon>Eutheria</taxon>
        <taxon>Euarchontoglires</taxon>
        <taxon>Glires</taxon>
        <taxon>Rodentia</taxon>
        <taxon>Myomorpha</taxon>
        <taxon>Muroidea</taxon>
        <taxon>Cricetidae</taxon>
        <taxon>Cricetinae</taxon>
        <taxon>Cricetulus</taxon>
    </lineage>
</organism>
<accession>G3H0P6</accession>
<dbReference type="AlphaFoldDB" id="G3H0P6"/>
<protein>
    <submittedName>
        <fullName evidence="1">Uncharacterized protein</fullName>
    </submittedName>
</protein>
<evidence type="ECO:0000313" key="2">
    <source>
        <dbReference type="Proteomes" id="UP000001075"/>
    </source>
</evidence>
<proteinExistence type="predicted"/>
<gene>
    <name evidence="1" type="ORF">I79_003709</name>
</gene>
<dbReference type="InParanoid" id="G3H0P6"/>
<dbReference type="EMBL" id="JH000096">
    <property type="protein sequence ID" value="EGV96806.1"/>
    <property type="molecule type" value="Genomic_DNA"/>
</dbReference>
<evidence type="ECO:0000313" key="1">
    <source>
        <dbReference type="EMBL" id="EGV96806.1"/>
    </source>
</evidence>
<dbReference type="Proteomes" id="UP000001075">
    <property type="component" value="Unassembled WGS sequence"/>
</dbReference>
<reference evidence="2" key="1">
    <citation type="journal article" date="2011" name="Nat. Biotechnol.">
        <title>The genomic sequence of the Chinese hamster ovary (CHO)-K1 cell line.</title>
        <authorList>
            <person name="Xu X."/>
            <person name="Nagarajan H."/>
            <person name="Lewis N.E."/>
            <person name="Pan S."/>
            <person name="Cai Z."/>
            <person name="Liu X."/>
            <person name="Chen W."/>
            <person name="Xie M."/>
            <person name="Wang W."/>
            <person name="Hammond S."/>
            <person name="Andersen M.R."/>
            <person name="Neff N."/>
            <person name="Passarelli B."/>
            <person name="Koh W."/>
            <person name="Fan H.C."/>
            <person name="Wang J."/>
            <person name="Gui Y."/>
            <person name="Lee K.H."/>
            <person name="Betenbaugh M.J."/>
            <person name="Quake S.R."/>
            <person name="Famili I."/>
            <person name="Palsson B.O."/>
            <person name="Wang J."/>
        </authorList>
    </citation>
    <scope>NUCLEOTIDE SEQUENCE [LARGE SCALE GENOMIC DNA]</scope>
    <source>
        <strain evidence="2">CHO K1 cell line</strain>
    </source>
</reference>
<name>G3H0P6_CRIGR</name>
<sequence length="91" mass="10055">MYVCMYVFMHACYVCLVPGKVKEGFPSPRVTDHCEPSCGVLETVLSGLSSSSDFAFDDINGTVNSVTNVSHNISFYIICIHLLLLLQITDF</sequence>